<dbReference type="Proteomes" id="UP001451606">
    <property type="component" value="Chromosome"/>
</dbReference>
<evidence type="ECO:0000313" key="2">
    <source>
        <dbReference type="EMBL" id="WYY00172.1"/>
    </source>
</evidence>
<gene>
    <name evidence="2" type="ORF">OXIME_000729</name>
</gene>
<proteinExistence type="predicted"/>
<evidence type="ECO:0000313" key="3">
    <source>
        <dbReference type="Proteomes" id="UP001451606"/>
    </source>
</evidence>
<dbReference type="KEGG" id="omr:OXIME_000729"/>
<accession>A0AAX4NH92</accession>
<feature type="domain" description="PRC-barrel" evidence="1">
    <location>
        <begin position="3"/>
        <end position="80"/>
    </location>
</feature>
<reference evidence="2 3" key="1">
    <citation type="submission" date="2023-09" db="EMBL/GenBank/DDBJ databases">
        <authorList>
            <person name="Golyshina O.V."/>
            <person name="Lunev E.A."/>
            <person name="Bargiela R."/>
            <person name="Gaines M.C."/>
            <person name="Daum B."/>
            <person name="Bale N.J."/>
            <person name="Koenen M."/>
            <person name="Sinninghe Damst J.S."/>
            <person name="Yakimov M."/>
            <person name="Golyshin P.N."/>
        </authorList>
    </citation>
    <scope>NUCLEOTIDE SEQUENCE [LARGE SCALE GENOMIC DNA]</scope>
    <source>
        <strain evidence="2 3">M1</strain>
    </source>
</reference>
<evidence type="ECO:0000259" key="1">
    <source>
        <dbReference type="Pfam" id="PF05239"/>
    </source>
</evidence>
<name>A0AAX4NH92_9ARCH</name>
<dbReference type="PANTHER" id="PTHR38137">
    <property type="entry name" value="PRC-BARREL DOMAIN PROTEIN"/>
    <property type="match status" value="1"/>
</dbReference>
<dbReference type="InterPro" id="IPR011033">
    <property type="entry name" value="PRC_barrel-like_sf"/>
</dbReference>
<sequence>MKMFSSDLTGRSVVTTDGVIIGQINNIVVETETGFIKTLLTEPKGELKLTVFQKDSKGRYMIPFDAIKSFKDVLVLDPRSLVKDTSLTRV</sequence>
<dbReference type="GeneID" id="95967460"/>
<dbReference type="InterPro" id="IPR027275">
    <property type="entry name" value="PRC-brl_dom"/>
</dbReference>
<organism evidence="2 3">
    <name type="scientific">Oxyplasma meridianum</name>
    <dbReference type="NCBI Taxonomy" id="3073602"/>
    <lineage>
        <taxon>Archaea</taxon>
        <taxon>Methanobacteriati</taxon>
        <taxon>Thermoplasmatota</taxon>
        <taxon>Thermoplasmata</taxon>
        <taxon>Thermoplasmatales</taxon>
        <taxon>Thermoplasmataceae</taxon>
        <taxon>Oxyplasma</taxon>
    </lineage>
</organism>
<dbReference type="RefSeq" id="WP_393972122.1">
    <property type="nucleotide sequence ID" value="NZ_CP133772.1"/>
</dbReference>
<dbReference type="EMBL" id="CP133772">
    <property type="protein sequence ID" value="WYY00172.1"/>
    <property type="molecule type" value="Genomic_DNA"/>
</dbReference>
<dbReference type="AlphaFoldDB" id="A0AAX4NH92"/>
<dbReference type="SUPFAM" id="SSF50346">
    <property type="entry name" value="PRC-barrel domain"/>
    <property type="match status" value="1"/>
</dbReference>
<dbReference type="PANTHER" id="PTHR38137:SF2">
    <property type="entry name" value="PRC-BARREL DOMAIN-CONTAINING PROTEIN"/>
    <property type="match status" value="1"/>
</dbReference>
<keyword evidence="3" id="KW-1185">Reference proteome</keyword>
<protein>
    <submittedName>
        <fullName evidence="2">PRC-barrel domain-containing protein</fullName>
    </submittedName>
</protein>
<dbReference type="Gene3D" id="2.30.30.240">
    <property type="entry name" value="PRC-barrel domain"/>
    <property type="match status" value="1"/>
</dbReference>
<dbReference type="Pfam" id="PF05239">
    <property type="entry name" value="PRC"/>
    <property type="match status" value="1"/>
</dbReference>